<feature type="region of interest" description="Disordered" evidence="1">
    <location>
        <begin position="78"/>
        <end position="97"/>
    </location>
</feature>
<dbReference type="AlphaFoldDB" id="A0A5B7JAD2"/>
<evidence type="ECO:0000313" key="4">
    <source>
        <dbReference type="Proteomes" id="UP000324222"/>
    </source>
</evidence>
<gene>
    <name evidence="3" type="ORF">E2C01_084306</name>
</gene>
<sequence length="97" mass="10704">MVRRKLRKPNMALFAGASRPAHHSCTTLRPAMPRPALAHLHTVTPNTHYSYKDLVTLLASALLITGVWLFTGEATRNIMKQSSPPAHPPCSDPAPRR</sequence>
<dbReference type="Proteomes" id="UP000324222">
    <property type="component" value="Unassembled WGS sequence"/>
</dbReference>
<organism evidence="3 4">
    <name type="scientific">Portunus trituberculatus</name>
    <name type="common">Swimming crab</name>
    <name type="synonym">Neptunus trituberculatus</name>
    <dbReference type="NCBI Taxonomy" id="210409"/>
    <lineage>
        <taxon>Eukaryota</taxon>
        <taxon>Metazoa</taxon>
        <taxon>Ecdysozoa</taxon>
        <taxon>Arthropoda</taxon>
        <taxon>Crustacea</taxon>
        <taxon>Multicrustacea</taxon>
        <taxon>Malacostraca</taxon>
        <taxon>Eumalacostraca</taxon>
        <taxon>Eucarida</taxon>
        <taxon>Decapoda</taxon>
        <taxon>Pleocyemata</taxon>
        <taxon>Brachyura</taxon>
        <taxon>Eubrachyura</taxon>
        <taxon>Portunoidea</taxon>
        <taxon>Portunidae</taxon>
        <taxon>Portuninae</taxon>
        <taxon>Portunus</taxon>
    </lineage>
</organism>
<evidence type="ECO:0000313" key="3">
    <source>
        <dbReference type="EMBL" id="MPC89364.1"/>
    </source>
</evidence>
<keyword evidence="2" id="KW-1133">Transmembrane helix</keyword>
<evidence type="ECO:0000256" key="2">
    <source>
        <dbReference type="SAM" id="Phobius"/>
    </source>
</evidence>
<reference evidence="3 4" key="1">
    <citation type="submission" date="2019-05" db="EMBL/GenBank/DDBJ databases">
        <title>Another draft genome of Portunus trituberculatus and its Hox gene families provides insights of decapod evolution.</title>
        <authorList>
            <person name="Jeong J.-H."/>
            <person name="Song I."/>
            <person name="Kim S."/>
            <person name="Choi T."/>
            <person name="Kim D."/>
            <person name="Ryu S."/>
            <person name="Kim W."/>
        </authorList>
    </citation>
    <scope>NUCLEOTIDE SEQUENCE [LARGE SCALE GENOMIC DNA]</scope>
    <source>
        <tissue evidence="3">Muscle</tissue>
    </source>
</reference>
<proteinExistence type="predicted"/>
<feature type="compositionally biased region" description="Pro residues" evidence="1">
    <location>
        <begin position="85"/>
        <end position="97"/>
    </location>
</feature>
<evidence type="ECO:0000256" key="1">
    <source>
        <dbReference type="SAM" id="MobiDB-lite"/>
    </source>
</evidence>
<comment type="caution">
    <text evidence="3">The sequence shown here is derived from an EMBL/GenBank/DDBJ whole genome shotgun (WGS) entry which is preliminary data.</text>
</comment>
<accession>A0A5B7JAD2</accession>
<name>A0A5B7JAD2_PORTR</name>
<keyword evidence="2" id="KW-0812">Transmembrane</keyword>
<protein>
    <submittedName>
        <fullName evidence="3">Uncharacterized protein</fullName>
    </submittedName>
</protein>
<keyword evidence="4" id="KW-1185">Reference proteome</keyword>
<dbReference type="EMBL" id="VSRR010080803">
    <property type="protein sequence ID" value="MPC89364.1"/>
    <property type="molecule type" value="Genomic_DNA"/>
</dbReference>
<keyword evidence="2" id="KW-0472">Membrane</keyword>
<feature type="transmembrane region" description="Helical" evidence="2">
    <location>
        <begin position="54"/>
        <end position="71"/>
    </location>
</feature>